<feature type="compositionally biased region" description="Low complexity" evidence="1">
    <location>
        <begin position="339"/>
        <end position="355"/>
    </location>
</feature>
<evidence type="ECO:0000256" key="1">
    <source>
        <dbReference type="SAM" id="MobiDB-lite"/>
    </source>
</evidence>
<reference evidence="2" key="1">
    <citation type="submission" date="2024-03" db="EMBL/GenBank/DDBJ databases">
        <title>WGS assembly of Saponaria officinalis var. Norfolk2.</title>
        <authorList>
            <person name="Jenkins J."/>
            <person name="Shu S."/>
            <person name="Grimwood J."/>
            <person name="Barry K."/>
            <person name="Goodstein D."/>
            <person name="Schmutz J."/>
            <person name="Leebens-Mack J."/>
            <person name="Osbourn A."/>
        </authorList>
    </citation>
    <scope>NUCLEOTIDE SEQUENCE [LARGE SCALE GENOMIC DNA]</scope>
    <source>
        <strain evidence="2">JIC</strain>
    </source>
</reference>
<dbReference type="PANTHER" id="PTHR34194">
    <property type="entry name" value="F14J8.16 PROTEIN"/>
    <property type="match status" value="1"/>
</dbReference>
<feature type="compositionally biased region" description="Polar residues" evidence="1">
    <location>
        <begin position="356"/>
        <end position="365"/>
    </location>
</feature>
<name>A0AAW1MRH0_SAPOF</name>
<gene>
    <name evidence="2" type="ORF">RND81_02G088500</name>
</gene>
<feature type="compositionally biased region" description="Basic and acidic residues" evidence="1">
    <location>
        <begin position="367"/>
        <end position="377"/>
    </location>
</feature>
<feature type="region of interest" description="Disordered" evidence="1">
    <location>
        <begin position="167"/>
        <end position="282"/>
    </location>
</feature>
<dbReference type="EMBL" id="JBDFQZ010000002">
    <property type="protein sequence ID" value="KAK9748893.1"/>
    <property type="molecule type" value="Genomic_DNA"/>
</dbReference>
<dbReference type="Proteomes" id="UP001443914">
    <property type="component" value="Unassembled WGS sequence"/>
</dbReference>
<sequence length="487" mass="55448">MECSNLGKESEKGASLYGSVIENADYILDMEMKNQSKKRVRVDVDDSRWDKGYLSFLGDLEEYWEAMFEEEDDDDEDDPIYAMFLENVKEHGKGYMLDVSLEYGVCSPIMYEVEIDPSVLAQKRSLRTRRGSFTRKEGTLDVDRHLRSRTSGVKKYGFGNKVETDTVDVNKRESSRTRHGYNMRKRGSEGDGKPKSGAKNPASVCKVETDPIDGIEKSSGVNRKSKRGVKDSGFVNEDEGGRPKVIRRSSSRIRQDSNIRKKGDVHDERMSKSGGAVQDERVREPDETYKLFLGGTKVVGDSMVYEFGDHGQIFYEESVQQASTKVKVETASRQPSRATPTSTEPMTTPTPLSPSAINVRNTSVTDKAVDNNGKDAKEDHSELWRQLREILVKPFDENEFDELLKNMSSRSRVKVYRDSRSGGTYKPGREGKSYLDEYPDLKNEIKKVKSDSFEVLNLLRMLSFYLQMVPHGIPKPWTPKYRKKFLT</sequence>
<feature type="compositionally biased region" description="Basic and acidic residues" evidence="1">
    <location>
        <begin position="167"/>
        <end position="176"/>
    </location>
</feature>
<dbReference type="AlphaFoldDB" id="A0AAW1MRH0"/>
<accession>A0AAW1MRH0</accession>
<organism evidence="2 3">
    <name type="scientific">Saponaria officinalis</name>
    <name type="common">Common soapwort</name>
    <name type="synonym">Lychnis saponaria</name>
    <dbReference type="NCBI Taxonomy" id="3572"/>
    <lineage>
        <taxon>Eukaryota</taxon>
        <taxon>Viridiplantae</taxon>
        <taxon>Streptophyta</taxon>
        <taxon>Embryophyta</taxon>
        <taxon>Tracheophyta</taxon>
        <taxon>Spermatophyta</taxon>
        <taxon>Magnoliopsida</taxon>
        <taxon>eudicotyledons</taxon>
        <taxon>Gunneridae</taxon>
        <taxon>Pentapetalae</taxon>
        <taxon>Caryophyllales</taxon>
        <taxon>Caryophyllaceae</taxon>
        <taxon>Caryophylleae</taxon>
        <taxon>Saponaria</taxon>
    </lineage>
</organism>
<comment type="caution">
    <text evidence="2">The sequence shown here is derived from an EMBL/GenBank/DDBJ whole genome shotgun (WGS) entry which is preliminary data.</text>
</comment>
<dbReference type="PANTHER" id="PTHR34194:SF2">
    <property type="entry name" value="F14J8.16 PROTEIN"/>
    <property type="match status" value="1"/>
</dbReference>
<keyword evidence="3" id="KW-1185">Reference proteome</keyword>
<proteinExistence type="predicted"/>
<feature type="compositionally biased region" description="Basic and acidic residues" evidence="1">
    <location>
        <begin position="253"/>
        <end position="271"/>
    </location>
</feature>
<evidence type="ECO:0000313" key="3">
    <source>
        <dbReference type="Proteomes" id="UP001443914"/>
    </source>
</evidence>
<evidence type="ECO:0000313" key="2">
    <source>
        <dbReference type="EMBL" id="KAK9748893.1"/>
    </source>
</evidence>
<feature type="region of interest" description="Disordered" evidence="1">
    <location>
        <begin position="327"/>
        <end position="377"/>
    </location>
</feature>
<protein>
    <submittedName>
        <fullName evidence="2">Uncharacterized protein</fullName>
    </submittedName>
</protein>